<accession>A0AAV9J877</accession>
<dbReference type="EMBL" id="JAVFHQ010000055">
    <property type="protein sequence ID" value="KAK4541282.1"/>
    <property type="molecule type" value="Genomic_DNA"/>
</dbReference>
<name>A0AAV9J877_9PEZI</name>
<feature type="chain" id="PRO_5043350670" description="FAD-binding PCMH-type domain-containing protein" evidence="6">
    <location>
        <begin position="21"/>
        <end position="511"/>
    </location>
</feature>
<comment type="cofactor">
    <cofactor evidence="1">
        <name>FAD</name>
        <dbReference type="ChEBI" id="CHEBI:57692"/>
    </cofactor>
</comment>
<dbReference type="InterPro" id="IPR016164">
    <property type="entry name" value="FAD-linked_Oxase-like_C"/>
</dbReference>
<keyword evidence="5" id="KW-0560">Oxidoreductase</keyword>
<feature type="signal peptide" evidence="6">
    <location>
        <begin position="1"/>
        <end position="20"/>
    </location>
</feature>
<dbReference type="Proteomes" id="UP001324427">
    <property type="component" value="Unassembled WGS sequence"/>
</dbReference>
<dbReference type="InterPro" id="IPR012951">
    <property type="entry name" value="BBE"/>
</dbReference>
<comment type="caution">
    <text evidence="8">The sequence shown here is derived from an EMBL/GenBank/DDBJ whole genome shotgun (WGS) entry which is preliminary data.</text>
</comment>
<dbReference type="SUPFAM" id="SSF56176">
    <property type="entry name" value="FAD-binding/transporter-associated domain-like"/>
    <property type="match status" value="1"/>
</dbReference>
<protein>
    <recommendedName>
        <fullName evidence="7">FAD-binding PCMH-type domain-containing protein</fullName>
    </recommendedName>
</protein>
<dbReference type="Gene3D" id="3.40.462.20">
    <property type="match status" value="1"/>
</dbReference>
<evidence type="ECO:0000313" key="9">
    <source>
        <dbReference type="Proteomes" id="UP001324427"/>
    </source>
</evidence>
<dbReference type="InterPro" id="IPR006094">
    <property type="entry name" value="Oxid_FAD_bind_N"/>
</dbReference>
<dbReference type="PROSITE" id="PS51387">
    <property type="entry name" value="FAD_PCMH"/>
    <property type="match status" value="1"/>
</dbReference>
<evidence type="ECO:0000313" key="8">
    <source>
        <dbReference type="EMBL" id="KAK4541282.1"/>
    </source>
</evidence>
<keyword evidence="3" id="KW-0285">Flavoprotein</keyword>
<evidence type="ECO:0000256" key="2">
    <source>
        <dbReference type="ARBA" id="ARBA00005466"/>
    </source>
</evidence>
<dbReference type="Pfam" id="PF01565">
    <property type="entry name" value="FAD_binding_4"/>
    <property type="match status" value="1"/>
</dbReference>
<dbReference type="AlphaFoldDB" id="A0AAV9J877"/>
<dbReference type="PANTHER" id="PTHR42973:SF9">
    <property type="entry name" value="FAD-BINDING PCMH-TYPE DOMAIN-CONTAINING PROTEIN-RELATED"/>
    <property type="match status" value="1"/>
</dbReference>
<keyword evidence="6" id="KW-0732">Signal</keyword>
<evidence type="ECO:0000259" key="7">
    <source>
        <dbReference type="PROSITE" id="PS51387"/>
    </source>
</evidence>
<dbReference type="InterPro" id="IPR036318">
    <property type="entry name" value="FAD-bd_PCMH-like_sf"/>
</dbReference>
<comment type="similarity">
    <text evidence="2">Belongs to the oxygen-dependent FAD-linked oxidoreductase family.</text>
</comment>
<evidence type="ECO:0000256" key="4">
    <source>
        <dbReference type="ARBA" id="ARBA00022827"/>
    </source>
</evidence>
<reference evidence="8 9" key="1">
    <citation type="submission" date="2021-11" db="EMBL/GenBank/DDBJ databases">
        <title>Black yeast isolated from Biological Soil Crust.</title>
        <authorList>
            <person name="Kurbessoian T."/>
        </authorList>
    </citation>
    <scope>NUCLEOTIDE SEQUENCE [LARGE SCALE GENOMIC DNA]</scope>
    <source>
        <strain evidence="8 9">CCFEE 5522</strain>
    </source>
</reference>
<dbReference type="InterPro" id="IPR050416">
    <property type="entry name" value="FAD-linked_Oxidoreductase"/>
</dbReference>
<evidence type="ECO:0000256" key="1">
    <source>
        <dbReference type="ARBA" id="ARBA00001974"/>
    </source>
</evidence>
<evidence type="ECO:0000256" key="6">
    <source>
        <dbReference type="SAM" id="SignalP"/>
    </source>
</evidence>
<dbReference type="PANTHER" id="PTHR42973">
    <property type="entry name" value="BINDING OXIDOREDUCTASE, PUTATIVE (AFU_ORTHOLOGUE AFUA_1G17690)-RELATED"/>
    <property type="match status" value="1"/>
</dbReference>
<keyword evidence="4" id="KW-0274">FAD</keyword>
<feature type="domain" description="FAD-binding PCMH-type" evidence="7">
    <location>
        <begin position="75"/>
        <end position="246"/>
    </location>
</feature>
<evidence type="ECO:0000256" key="5">
    <source>
        <dbReference type="ARBA" id="ARBA00023002"/>
    </source>
</evidence>
<keyword evidence="9" id="KW-1185">Reference proteome</keyword>
<organism evidence="8 9">
    <name type="scientific">Oleoguttula mirabilis</name>
    <dbReference type="NCBI Taxonomy" id="1507867"/>
    <lineage>
        <taxon>Eukaryota</taxon>
        <taxon>Fungi</taxon>
        <taxon>Dikarya</taxon>
        <taxon>Ascomycota</taxon>
        <taxon>Pezizomycotina</taxon>
        <taxon>Dothideomycetes</taxon>
        <taxon>Dothideomycetidae</taxon>
        <taxon>Mycosphaerellales</taxon>
        <taxon>Teratosphaeriaceae</taxon>
        <taxon>Oleoguttula</taxon>
    </lineage>
</organism>
<dbReference type="Pfam" id="PF08031">
    <property type="entry name" value="BBE"/>
    <property type="match status" value="1"/>
</dbReference>
<sequence length="511" mass="55318">MYISALTTALLLGGSHAVSAYDTLSTWSPTAVPYTGQCGSIAADLGPGLSTNATIVLPGNSSFEALEIRSSSPRIQPTFTAIVEVATEEDIQQTIRYADRCDIPFLAVAGGHGWQSTINNANGAIQINMRKMQQIELESSGTLVRIGGGVLQRHLTQTLYSLGKQAVTGLCECTSIIGPLLGGGHSVLQGFHGFVSDNLLSARVVLANGTAVTASATEHPDLFWALRGAGHNFGIVASFEVKAYDLPKTNWTIVSIVYTQDKLEEFIDALNEVDNEGDHVPELVLAGAITRIAAFDTVYPVVAYQLSYLGTADEVEPYVARFRQAGPISVTTAENVAYNDYYIATSNGYNQTTCEEDNNISGYAISLRKYNKAAVRQTFGYFSNLTADARYNTSVWLLESYGSRGVWAQNYSATAVAPAERNLPVLTVPITWWAGNSTEAREKAETYGKLMRAALAAGDQETSSTSHVYLNYAIGDESREQVYGAEPLPRLQALKKRYDPANKFGFYMPLV</sequence>
<dbReference type="InterPro" id="IPR016169">
    <property type="entry name" value="FAD-bd_PCMH_sub2"/>
</dbReference>
<dbReference type="GO" id="GO:0016491">
    <property type="term" value="F:oxidoreductase activity"/>
    <property type="evidence" value="ECO:0007669"/>
    <property type="project" value="UniProtKB-KW"/>
</dbReference>
<dbReference type="Gene3D" id="3.30.465.10">
    <property type="match status" value="1"/>
</dbReference>
<dbReference type="SUPFAM" id="SSF55103">
    <property type="entry name" value="FAD-linked oxidases, C-terminal domain"/>
    <property type="match status" value="1"/>
</dbReference>
<evidence type="ECO:0000256" key="3">
    <source>
        <dbReference type="ARBA" id="ARBA00022630"/>
    </source>
</evidence>
<gene>
    <name evidence="8" type="ORF">LTR36_008198</name>
</gene>
<dbReference type="GO" id="GO:0071949">
    <property type="term" value="F:FAD binding"/>
    <property type="evidence" value="ECO:0007669"/>
    <property type="project" value="InterPro"/>
</dbReference>
<proteinExistence type="inferred from homology"/>
<dbReference type="InterPro" id="IPR016166">
    <property type="entry name" value="FAD-bd_PCMH"/>
</dbReference>